<keyword evidence="2" id="KW-0862">Zinc</keyword>
<evidence type="ECO:0000313" key="4">
    <source>
        <dbReference type="WBParaSite" id="PTRK_0001136400.1"/>
    </source>
</evidence>
<dbReference type="Proteomes" id="UP000038045">
    <property type="component" value="Unplaced"/>
</dbReference>
<dbReference type="PANTHER" id="PTHR46771">
    <property type="entry name" value="DETERIN"/>
    <property type="match status" value="1"/>
</dbReference>
<dbReference type="InterPro" id="IPR051190">
    <property type="entry name" value="Baculoviral_IAP"/>
</dbReference>
<evidence type="ECO:0000256" key="2">
    <source>
        <dbReference type="ARBA" id="ARBA00022833"/>
    </source>
</evidence>
<name>A0A0N4ZS83_PARTI</name>
<keyword evidence="1" id="KW-0479">Metal-binding</keyword>
<dbReference type="PROSITE" id="PS50143">
    <property type="entry name" value="BIR_REPEAT_2"/>
    <property type="match status" value="1"/>
</dbReference>
<accession>A0A0N4ZS83</accession>
<dbReference type="WBParaSite" id="PTRK_0001136400.1">
    <property type="protein sequence ID" value="PTRK_0001136400.1"/>
    <property type="gene ID" value="PTRK_0001136400"/>
</dbReference>
<dbReference type="STRING" id="131310.A0A0N4ZS83"/>
<dbReference type="Pfam" id="PF00653">
    <property type="entry name" value="BIR"/>
    <property type="match status" value="1"/>
</dbReference>
<sequence>MTPHSFDKLNEFESFKNCEVTKMILLHNRLKTFVNWPFDKIKESKCNSLELAKTGFIMKNNDDYSPSAQCICCLKELIWKNDDIPHDKHFENMPSCVLINILSKKKEVELTVYDVMHILTMREISNYISKQFSNDKKMRNDVLQYNDDFILKTMKKL</sequence>
<protein>
    <submittedName>
        <fullName evidence="4">Apoptosis inhibitor</fullName>
    </submittedName>
</protein>
<proteinExistence type="predicted"/>
<evidence type="ECO:0000313" key="3">
    <source>
        <dbReference type="Proteomes" id="UP000038045"/>
    </source>
</evidence>
<dbReference type="GO" id="GO:0046872">
    <property type="term" value="F:metal ion binding"/>
    <property type="evidence" value="ECO:0007669"/>
    <property type="project" value="UniProtKB-KW"/>
</dbReference>
<dbReference type="SUPFAM" id="SSF57924">
    <property type="entry name" value="Inhibitor of apoptosis (IAP) repeat"/>
    <property type="match status" value="1"/>
</dbReference>
<dbReference type="PANTHER" id="PTHR46771:SF5">
    <property type="entry name" value="DETERIN"/>
    <property type="match status" value="1"/>
</dbReference>
<reference evidence="4" key="1">
    <citation type="submission" date="2017-02" db="UniProtKB">
        <authorList>
            <consortium name="WormBaseParasite"/>
        </authorList>
    </citation>
    <scope>IDENTIFICATION</scope>
</reference>
<dbReference type="AlphaFoldDB" id="A0A0N4ZS83"/>
<keyword evidence="3" id="KW-1185">Reference proteome</keyword>
<evidence type="ECO:0000256" key="1">
    <source>
        <dbReference type="ARBA" id="ARBA00022723"/>
    </source>
</evidence>
<dbReference type="SMART" id="SM00238">
    <property type="entry name" value="BIR"/>
    <property type="match status" value="1"/>
</dbReference>
<dbReference type="InterPro" id="IPR001370">
    <property type="entry name" value="BIR_rpt"/>
</dbReference>
<organism evidence="3 4">
    <name type="scientific">Parastrongyloides trichosuri</name>
    <name type="common">Possum-specific nematode worm</name>
    <dbReference type="NCBI Taxonomy" id="131310"/>
    <lineage>
        <taxon>Eukaryota</taxon>
        <taxon>Metazoa</taxon>
        <taxon>Ecdysozoa</taxon>
        <taxon>Nematoda</taxon>
        <taxon>Chromadorea</taxon>
        <taxon>Rhabditida</taxon>
        <taxon>Tylenchina</taxon>
        <taxon>Panagrolaimomorpha</taxon>
        <taxon>Strongyloidoidea</taxon>
        <taxon>Strongyloididae</taxon>
        <taxon>Parastrongyloides</taxon>
    </lineage>
</organism>
<dbReference type="Gene3D" id="1.10.1170.10">
    <property type="entry name" value="Inhibitor Of Apoptosis Protein (2mihbC-IAP-1), Chain A"/>
    <property type="match status" value="1"/>
</dbReference>